<evidence type="ECO:0008006" key="3">
    <source>
        <dbReference type="Google" id="ProtNLM"/>
    </source>
</evidence>
<protein>
    <recommendedName>
        <fullName evidence="3">Protein FAR1-RELATED SEQUENCE</fullName>
    </recommendedName>
</protein>
<gene>
    <name evidence="1" type="ORF">L1049_004653</name>
</gene>
<reference evidence="1 2" key="1">
    <citation type="journal article" date="2024" name="Plant J.">
        <title>Genome sequences and population genomics reveal climatic adaptation and genomic divergence between two closely related sweetgum species.</title>
        <authorList>
            <person name="Xu W.Q."/>
            <person name="Ren C.Q."/>
            <person name="Zhang X.Y."/>
            <person name="Comes H.P."/>
            <person name="Liu X.H."/>
            <person name="Li Y.G."/>
            <person name="Kettle C.J."/>
            <person name="Jalonen R."/>
            <person name="Gaisberger H."/>
            <person name="Ma Y.Z."/>
            <person name="Qiu Y.X."/>
        </authorList>
    </citation>
    <scope>NUCLEOTIDE SEQUENCE [LARGE SCALE GENOMIC DNA]</scope>
    <source>
        <strain evidence="1">Hangzhou</strain>
    </source>
</reference>
<accession>A0AAP0RPD0</accession>
<evidence type="ECO:0000313" key="1">
    <source>
        <dbReference type="EMBL" id="KAK9281748.1"/>
    </source>
</evidence>
<dbReference type="PANTHER" id="PTHR47718">
    <property type="entry name" value="OS01G0519700 PROTEIN"/>
    <property type="match status" value="1"/>
</dbReference>
<name>A0AAP0RPD0_LIQFO</name>
<dbReference type="EMBL" id="JBBPBK010000007">
    <property type="protein sequence ID" value="KAK9281748.1"/>
    <property type="molecule type" value="Genomic_DNA"/>
</dbReference>
<proteinExistence type="predicted"/>
<organism evidence="1 2">
    <name type="scientific">Liquidambar formosana</name>
    <name type="common">Formosan gum</name>
    <dbReference type="NCBI Taxonomy" id="63359"/>
    <lineage>
        <taxon>Eukaryota</taxon>
        <taxon>Viridiplantae</taxon>
        <taxon>Streptophyta</taxon>
        <taxon>Embryophyta</taxon>
        <taxon>Tracheophyta</taxon>
        <taxon>Spermatophyta</taxon>
        <taxon>Magnoliopsida</taxon>
        <taxon>eudicotyledons</taxon>
        <taxon>Gunneridae</taxon>
        <taxon>Pentapetalae</taxon>
        <taxon>Saxifragales</taxon>
        <taxon>Altingiaceae</taxon>
        <taxon>Liquidambar</taxon>
    </lineage>
</organism>
<keyword evidence="2" id="KW-1185">Reference proteome</keyword>
<dbReference type="AlphaFoldDB" id="A0AAP0RPD0"/>
<dbReference type="PANTHER" id="PTHR47718:SF13">
    <property type="entry name" value="OS09G0290500 PROTEIN"/>
    <property type="match status" value="1"/>
</dbReference>
<sequence length="429" mass="49216">MDGYDLDFVDDVQAFEAIGSGMEMGQEGGEPQIGIYFCSEYEHEGYDWVSFGEKDARNFIAKARDTKLGGGDAEAVCQYFKRMQSRNPNFFLVIDIDSEGRMRNLFWADARSRAAYESFSDVVSFDTTSLSSQKPETKPPRSGLKMLVRVHVVVRTRSDCHRSMEFQTEIRGMLYYNISPAVSDGYVLMYKIVDVLNDKDGLARKKFTPDYIIDRWRKDIKRNHYFVTNCYNDLETHEEHVCQDSLSLLCSQISKIAIKSSSMYDFTKQNLEALHEKFLNQEGNNDDVIRVEEDDDDGSNRFRIRSPLKVCSKGHPPFKRLEPRINRGNARLGSPVSADYFLAQGKLSLLPYASIDVHPHLNPWMVIFGVHPAPQASFLLRWQVYPYLTLWRATLIAQSNPQSSLDYHNHAHPLLFPLSLCHLDGKPHL</sequence>
<evidence type="ECO:0000313" key="2">
    <source>
        <dbReference type="Proteomes" id="UP001415857"/>
    </source>
</evidence>
<comment type="caution">
    <text evidence="1">The sequence shown here is derived from an EMBL/GenBank/DDBJ whole genome shotgun (WGS) entry which is preliminary data.</text>
</comment>
<dbReference type="Proteomes" id="UP001415857">
    <property type="component" value="Unassembled WGS sequence"/>
</dbReference>